<name>A0ABS5TRP8_9ACTN</name>
<feature type="transmembrane region" description="Helical" evidence="2">
    <location>
        <begin position="402"/>
        <end position="423"/>
    </location>
</feature>
<feature type="transmembrane region" description="Helical" evidence="2">
    <location>
        <begin position="758"/>
        <end position="778"/>
    </location>
</feature>
<evidence type="ECO:0000313" key="4">
    <source>
        <dbReference type="Proteomes" id="UP001197247"/>
    </source>
</evidence>
<feature type="transmembrane region" description="Helical" evidence="2">
    <location>
        <begin position="785"/>
        <end position="809"/>
    </location>
</feature>
<evidence type="ECO:0008006" key="5">
    <source>
        <dbReference type="Google" id="ProtNLM"/>
    </source>
</evidence>
<feature type="transmembrane region" description="Helical" evidence="2">
    <location>
        <begin position="435"/>
        <end position="460"/>
    </location>
</feature>
<feature type="transmembrane region" description="Helical" evidence="2">
    <location>
        <begin position="732"/>
        <end position="752"/>
    </location>
</feature>
<feature type="transmembrane region" description="Helical" evidence="2">
    <location>
        <begin position="179"/>
        <end position="199"/>
    </location>
</feature>
<feature type="transmembrane region" description="Helical" evidence="2">
    <location>
        <begin position="1120"/>
        <end position="1138"/>
    </location>
</feature>
<dbReference type="RefSeq" id="WP_214160010.1">
    <property type="nucleotide sequence ID" value="NZ_JAHBAY010000017.1"/>
</dbReference>
<feature type="transmembrane region" description="Helical" evidence="2">
    <location>
        <begin position="375"/>
        <end position="396"/>
    </location>
</feature>
<feature type="transmembrane region" description="Helical" evidence="2">
    <location>
        <begin position="626"/>
        <end position="649"/>
    </location>
</feature>
<feature type="transmembrane region" description="Helical" evidence="2">
    <location>
        <begin position="152"/>
        <end position="173"/>
    </location>
</feature>
<dbReference type="EMBL" id="JAHBAY010000017">
    <property type="protein sequence ID" value="MBT0773469.1"/>
    <property type="molecule type" value="Genomic_DNA"/>
</dbReference>
<proteinExistence type="predicted"/>
<feature type="transmembrane region" description="Helical" evidence="2">
    <location>
        <begin position="879"/>
        <end position="896"/>
    </location>
</feature>
<feature type="transmembrane region" description="Helical" evidence="2">
    <location>
        <begin position="238"/>
        <end position="256"/>
    </location>
</feature>
<keyword evidence="2" id="KW-0812">Transmembrane</keyword>
<dbReference type="Proteomes" id="UP001197247">
    <property type="component" value="Unassembled WGS sequence"/>
</dbReference>
<keyword evidence="4" id="KW-1185">Reference proteome</keyword>
<comment type="caution">
    <text evidence="3">The sequence shown here is derived from an EMBL/GenBank/DDBJ whole genome shotgun (WGS) entry which is preliminary data.</text>
</comment>
<feature type="transmembrane region" description="Helical" evidence="2">
    <location>
        <begin position="669"/>
        <end position="691"/>
    </location>
</feature>
<feature type="transmembrane region" description="Helical" evidence="2">
    <location>
        <begin position="319"/>
        <end position="339"/>
    </location>
</feature>
<reference evidence="3 4" key="1">
    <citation type="submission" date="2021-05" db="EMBL/GenBank/DDBJ databases">
        <title>Kineosporia and Streptomyces sp. nov. two new marine actinobacteria isolated from Coral.</title>
        <authorList>
            <person name="Buangrab K."/>
            <person name="Sutthacheep M."/>
            <person name="Yeemin T."/>
            <person name="Harunari E."/>
            <person name="Igarashi Y."/>
            <person name="Kanchanasin P."/>
            <person name="Tanasupawat S."/>
            <person name="Phongsopitanun W."/>
        </authorList>
    </citation>
    <scope>NUCLEOTIDE SEQUENCE [LARGE SCALE GENOMIC DNA]</scope>
    <source>
        <strain evidence="3 4">J2-2</strain>
    </source>
</reference>
<accession>A0ABS5TRP8</accession>
<feature type="transmembrane region" description="Helical" evidence="2">
    <location>
        <begin position="821"/>
        <end position="842"/>
    </location>
</feature>
<feature type="transmembrane region" description="Helical" evidence="2">
    <location>
        <begin position="570"/>
        <end position="591"/>
    </location>
</feature>
<feature type="region of interest" description="Disordered" evidence="1">
    <location>
        <begin position="85"/>
        <end position="141"/>
    </location>
</feature>
<feature type="transmembrane region" description="Helical" evidence="2">
    <location>
        <begin position="206"/>
        <end position="226"/>
    </location>
</feature>
<sequence length="1209" mass="123004">MSSAQGGLPEQVGAAYRAVPELHRLLLDPTRCPNCAAVLPGPRCAVCGIDLTGPEGVGIHELSRTAASALERRETLLQHLREQARTRNAAAAGEPVQQAPAPQPGTPGAPVPVAPAPVTAAGGPPVAPPSGPPLGLTWRDPQPRRRLSVNTILVGTGALLLAVAAIGFLIFSWNSMPLAARAAVIAGITLAALGTATWLRPRLPETAEAVGALAVVLVLGDGWAIRRTGLFGADRADGLVYLGATLLAAGLLVGGWGRLRQVRAGTHAAAVLLPLGPFFLVPGAFDGTTDLAWVLGPLAGSALALLRRTLPAGWWTERVLARGTAAGMLVAAAGVAWFGLSLEHLAVAGTLAVTLLTAAQTWADRDAGLPVNRGWSLATGVLAVATGLVAGVDLTITSGIPGITGLIPVTLLAGLVLVAASRLTPAPAAALRRTALAAGAFAATALVAVPGLLLAAWALLRPVLDEPRSNRAGTRVDHVGVTHSDTTQLWLVALGCLAVLAATAWAAGAGRPWPRRVRDLLRTTPPALLAGAAALLVLAPSAAVVTSVVALILLSAVASAIAVRRAGSRIAGLLWITAGLTGVLGATLAWVTEELPGAVTVLAALALLAARRRITGTDQDAQLGRGALALLAGCAWPAAVAVLAGQAGAGSGTGWSGTGWSGGVGSGGVIGTPLIWAALIGALTSGLLLTVPRLPLPRLPLPRLPSPRLPLPRLPLPAAAAGRAEWSGADRFAAAVPGLAVLLAALTTTTSPGDGPTWPLPTLLAAALLVAAGTALLVRPVVSRTLPVLAPIAAAVSAPLLAVLAWSLVRALADGDEATRGMVWALAAAAATAVVTVLVLAGPGAAPAYRDRRLGAETGLMVTGAMAVSHAFVPGPGDRLWLVLLIVGVCATAITLTPGRQQLGWLAGILLTASSWTRLADAEVGLVEAYTVPPALVLLGVQFWSRRRDSSQPFSLRPVHFVLVPSVIAAGLREETARPVALLALSAVVVGGGLLLIRAGRDPRVLRPLMLSAAVTAAATALLRVNRDINYEFQISLSTLEAWTLPAAVILLAHGVDRFQRLERGEGPAGSGRLTGSGRPGGPNPGDAWPVSWIAFAPGLAFSLVPGVWCGLAGTPGPDARPFLVLLLAAVTAVAGAWKRLQAPLVLGAAALVVEALMLLSPWMRTVGETVPLWAWAAVVGLALLVLGGGYERRLDQLRTVRSRLAALR</sequence>
<feature type="transmembrane region" description="Helical" evidence="2">
    <location>
        <begin position="268"/>
        <end position="285"/>
    </location>
</feature>
<feature type="transmembrane region" description="Helical" evidence="2">
    <location>
        <begin position="1145"/>
        <end position="1165"/>
    </location>
</feature>
<feature type="transmembrane region" description="Helical" evidence="2">
    <location>
        <begin position="345"/>
        <end position="363"/>
    </location>
</feature>
<dbReference type="InterPro" id="IPR058062">
    <property type="entry name" value="SCO7613_C"/>
</dbReference>
<evidence type="ECO:0000256" key="1">
    <source>
        <dbReference type="SAM" id="MobiDB-lite"/>
    </source>
</evidence>
<organism evidence="3 4">
    <name type="scientific">Kineosporia corallincola</name>
    <dbReference type="NCBI Taxonomy" id="2835133"/>
    <lineage>
        <taxon>Bacteria</taxon>
        <taxon>Bacillati</taxon>
        <taxon>Actinomycetota</taxon>
        <taxon>Actinomycetes</taxon>
        <taxon>Kineosporiales</taxon>
        <taxon>Kineosporiaceae</taxon>
        <taxon>Kineosporia</taxon>
    </lineage>
</organism>
<feature type="compositionally biased region" description="Low complexity" evidence="1">
    <location>
        <begin position="89"/>
        <end position="100"/>
    </location>
</feature>
<keyword evidence="2" id="KW-0472">Membrane</keyword>
<keyword evidence="2" id="KW-1133">Transmembrane helix</keyword>
<feature type="transmembrane region" description="Helical" evidence="2">
    <location>
        <begin position="291"/>
        <end position="307"/>
    </location>
</feature>
<feature type="transmembrane region" description="Helical" evidence="2">
    <location>
        <begin position="979"/>
        <end position="997"/>
    </location>
</feature>
<dbReference type="NCBIfam" id="NF047321">
    <property type="entry name" value="SCO7613_CTERM"/>
    <property type="match status" value="2"/>
</dbReference>
<feature type="compositionally biased region" description="Pro residues" evidence="1">
    <location>
        <begin position="101"/>
        <end position="115"/>
    </location>
</feature>
<gene>
    <name evidence="3" type="ORF">KIH74_31270</name>
</gene>
<feature type="transmembrane region" description="Helical" evidence="2">
    <location>
        <begin position="1171"/>
        <end position="1191"/>
    </location>
</feature>
<protein>
    <recommendedName>
        <fullName evidence="5">DUF2157 domain-containing protein</fullName>
    </recommendedName>
</protein>
<feature type="transmembrane region" description="Helical" evidence="2">
    <location>
        <begin position="489"/>
        <end position="508"/>
    </location>
</feature>
<evidence type="ECO:0000256" key="2">
    <source>
        <dbReference type="SAM" id="Phobius"/>
    </source>
</evidence>
<feature type="transmembrane region" description="Helical" evidence="2">
    <location>
        <begin position="597"/>
        <end position="614"/>
    </location>
</feature>
<feature type="transmembrane region" description="Helical" evidence="2">
    <location>
        <begin position="520"/>
        <end position="538"/>
    </location>
</feature>
<feature type="transmembrane region" description="Helical" evidence="2">
    <location>
        <begin position="1093"/>
        <end position="1114"/>
    </location>
</feature>
<feature type="transmembrane region" description="Helical" evidence="2">
    <location>
        <begin position="544"/>
        <end position="563"/>
    </location>
</feature>
<evidence type="ECO:0000313" key="3">
    <source>
        <dbReference type="EMBL" id="MBT0773469.1"/>
    </source>
</evidence>